<dbReference type="InterPro" id="IPR045743">
    <property type="entry name" value="DUF6089"/>
</dbReference>
<dbReference type="SUPFAM" id="SSF56925">
    <property type="entry name" value="OMPA-like"/>
    <property type="match status" value="1"/>
</dbReference>
<name>A0A1E5T612_9BACT</name>
<organism evidence="2 3">
    <name type="scientific">Roseivirga misakiensis</name>
    <dbReference type="NCBI Taxonomy" id="1563681"/>
    <lineage>
        <taxon>Bacteria</taxon>
        <taxon>Pseudomonadati</taxon>
        <taxon>Bacteroidota</taxon>
        <taxon>Cytophagia</taxon>
        <taxon>Cytophagales</taxon>
        <taxon>Roseivirgaceae</taxon>
        <taxon>Roseivirga</taxon>
    </lineage>
</organism>
<gene>
    <name evidence="2" type="ORF">BFP71_03950</name>
</gene>
<dbReference type="AlphaFoldDB" id="A0A1E5T612"/>
<evidence type="ECO:0000259" key="1">
    <source>
        <dbReference type="Pfam" id="PF19573"/>
    </source>
</evidence>
<evidence type="ECO:0000313" key="2">
    <source>
        <dbReference type="EMBL" id="OEK06821.1"/>
    </source>
</evidence>
<protein>
    <recommendedName>
        <fullName evidence="1">DUF6089 domain-containing protein</fullName>
    </recommendedName>
</protein>
<comment type="caution">
    <text evidence="2">The sequence shown here is derived from an EMBL/GenBank/DDBJ whole genome shotgun (WGS) entry which is preliminary data.</text>
</comment>
<reference evidence="2 3" key="1">
    <citation type="submission" date="2016-08" db="EMBL/GenBank/DDBJ databases">
        <title>Draft genome of Fabibacter sp. strain SK-8.</title>
        <authorList>
            <person name="Wong S.-K."/>
            <person name="Hamasaki K."/>
            <person name="Yoshizawa S."/>
        </authorList>
    </citation>
    <scope>NUCLEOTIDE SEQUENCE [LARGE SCALE GENOMIC DNA]</scope>
    <source>
        <strain evidence="2 3">SK-8</strain>
    </source>
</reference>
<evidence type="ECO:0000313" key="3">
    <source>
        <dbReference type="Proteomes" id="UP000095552"/>
    </source>
</evidence>
<dbReference type="InterPro" id="IPR011250">
    <property type="entry name" value="OMP/PagP_B-barrel"/>
</dbReference>
<proteinExistence type="predicted"/>
<feature type="domain" description="DUF6089" evidence="1">
    <location>
        <begin position="4"/>
        <end position="209"/>
    </location>
</feature>
<sequence length="214" mass="24378">MLSTGLKAQNTEIGIELGGYNYLGDVVRQYDFSNNTLGGQFFFRKHINDGVSLRFSVGRGRLKGADDEAFDVFSANRRASFSSRFVNTDMILEYNFLDYRNEKLDQHWTPYLFFGLGAYRLQGEDQLGNNYSSGVQFRAPVGIGIKIKMNRRWVLGISTSAIKTNSDFLDNVSLKTPNIKDYRGGNPNDDDVMFFTGFSLSYTFYKIVCPKPFY</sequence>
<keyword evidence="3" id="KW-1185">Reference proteome</keyword>
<dbReference type="EMBL" id="MDGQ01000003">
    <property type="protein sequence ID" value="OEK06821.1"/>
    <property type="molecule type" value="Genomic_DNA"/>
</dbReference>
<dbReference type="STRING" id="1563681.BFP71_03950"/>
<dbReference type="OrthoDB" id="654178at2"/>
<dbReference type="Pfam" id="PF19573">
    <property type="entry name" value="DUF6089"/>
    <property type="match status" value="1"/>
</dbReference>
<dbReference type="Gene3D" id="2.40.160.20">
    <property type="match status" value="1"/>
</dbReference>
<dbReference type="Proteomes" id="UP000095552">
    <property type="component" value="Unassembled WGS sequence"/>
</dbReference>
<accession>A0A1E5T612</accession>